<evidence type="ECO:0000313" key="2">
    <source>
        <dbReference type="WBParaSite" id="MCU_014834-RA"/>
    </source>
</evidence>
<dbReference type="UniPathway" id="UPA00075">
    <property type="reaction ID" value="UER00335"/>
</dbReference>
<comment type="function">
    <text evidence="1">Plays an important role in the de novo pathway and in the salvage pathway of purine nucleotide biosynthesis. Catalyzes the first commited step in the biosynthesis of AMP from IMP.</text>
</comment>
<keyword evidence="1" id="KW-0547">Nucleotide-binding</keyword>
<proteinExistence type="inferred from homology"/>
<dbReference type="EC" id="6.3.4.4" evidence="1"/>
<comment type="subcellular location">
    <subcellularLocation>
        <location evidence="1">Cytoplasm</location>
    </subcellularLocation>
</comment>
<keyword evidence="1" id="KW-0460">Magnesium</keyword>
<comment type="cofactor">
    <cofactor evidence="1">
        <name>Mg(2+)</name>
        <dbReference type="ChEBI" id="CHEBI:18420"/>
    </cofactor>
    <text evidence="1">Binds 1 Mg(2+) ion per subunit.</text>
</comment>
<evidence type="ECO:0000256" key="1">
    <source>
        <dbReference type="HAMAP-Rule" id="MF_03125"/>
    </source>
</evidence>
<keyword evidence="1" id="KW-0342">GTP-binding</keyword>
<dbReference type="HAMAP" id="MF_00011">
    <property type="entry name" value="Adenylosucc_synth"/>
    <property type="match status" value="1"/>
</dbReference>
<dbReference type="GO" id="GO:0005525">
    <property type="term" value="F:GTP binding"/>
    <property type="evidence" value="ECO:0007669"/>
    <property type="project" value="UniProtKB-UniRule"/>
</dbReference>
<feature type="binding site" evidence="1">
    <location>
        <begin position="96"/>
        <end position="98"/>
    </location>
    <ligand>
        <name>GTP</name>
        <dbReference type="ChEBI" id="CHEBI:37565"/>
    </ligand>
</feature>
<dbReference type="PANTHER" id="PTHR11846">
    <property type="entry name" value="ADENYLOSUCCINATE SYNTHETASE"/>
    <property type="match status" value="1"/>
</dbReference>
<protein>
    <recommendedName>
        <fullName evidence="1">Adenylosuccinate synthetase</fullName>
        <shortName evidence="1">AMPSase</shortName>
        <shortName evidence="1">AdSS</shortName>
        <ecNumber evidence="1">6.3.4.4</ecNumber>
    </recommendedName>
    <alternativeName>
        <fullName evidence="1">IMP--aspartate ligase</fullName>
    </alternativeName>
</protein>
<dbReference type="InterPro" id="IPR042111">
    <property type="entry name" value="Adenylosuccinate_synth_dom3"/>
</dbReference>
<dbReference type="SMART" id="SM00788">
    <property type="entry name" value="Adenylsucc_synt"/>
    <property type="match status" value="1"/>
</dbReference>
<dbReference type="GO" id="GO:0000287">
    <property type="term" value="F:magnesium ion binding"/>
    <property type="evidence" value="ECO:0007669"/>
    <property type="project" value="UniProtKB-UniRule"/>
</dbReference>
<feature type="binding site" evidence="1">
    <location>
        <begin position="12"/>
        <end position="14"/>
    </location>
    <ligand>
        <name>GTP</name>
        <dbReference type="ChEBI" id="CHEBI:37565"/>
    </ligand>
</feature>
<dbReference type="PANTHER" id="PTHR11846:SF0">
    <property type="entry name" value="ADENYLOSUCCINATE SYNTHETASE"/>
    <property type="match status" value="1"/>
</dbReference>
<dbReference type="SUPFAM" id="SSF52540">
    <property type="entry name" value="P-loop containing nucleoside triphosphate hydrolases"/>
    <property type="match status" value="1"/>
</dbReference>
<keyword evidence="1" id="KW-0436">Ligase</keyword>
<keyword evidence="1" id="KW-0963">Cytoplasm</keyword>
<keyword evidence="1" id="KW-0658">Purine biosynthesis</keyword>
<comment type="pathway">
    <text evidence="1">Purine metabolism; AMP biosynthesis via de novo pathway; AMP from IMP: step 1/2.</text>
</comment>
<comment type="catalytic activity">
    <reaction evidence="1">
        <text>IMP + L-aspartate + GTP = N(6)-(1,2-dicarboxyethyl)-AMP + GDP + phosphate + 2 H(+)</text>
        <dbReference type="Rhea" id="RHEA:15753"/>
        <dbReference type="ChEBI" id="CHEBI:15378"/>
        <dbReference type="ChEBI" id="CHEBI:29991"/>
        <dbReference type="ChEBI" id="CHEBI:37565"/>
        <dbReference type="ChEBI" id="CHEBI:43474"/>
        <dbReference type="ChEBI" id="CHEBI:57567"/>
        <dbReference type="ChEBI" id="CHEBI:58053"/>
        <dbReference type="ChEBI" id="CHEBI:58189"/>
        <dbReference type="EC" id="6.3.4.4"/>
    </reaction>
</comment>
<dbReference type="WBParaSite" id="MCU_014834-RA">
    <property type="protein sequence ID" value="MCU_014834-RA"/>
    <property type="gene ID" value="MCU_014834"/>
</dbReference>
<dbReference type="AlphaFoldDB" id="A0A5K3G3D3"/>
<accession>A0A5K3G3D3</accession>
<dbReference type="GO" id="GO:0005737">
    <property type="term" value="C:cytoplasm"/>
    <property type="evidence" value="ECO:0007669"/>
    <property type="project" value="UniProtKB-SubCell"/>
</dbReference>
<dbReference type="GO" id="GO:0044208">
    <property type="term" value="P:'de novo' AMP biosynthetic process"/>
    <property type="evidence" value="ECO:0007669"/>
    <property type="project" value="UniProtKB-UniRule"/>
</dbReference>
<dbReference type="Gene3D" id="3.90.170.10">
    <property type="entry name" value="Adenylosuccinate Synthetase, subunit A, domain 3"/>
    <property type="match status" value="1"/>
</dbReference>
<comment type="caution">
    <text evidence="1">Lacks conserved residue(s) required for the propagation of feature annotation.</text>
</comment>
<comment type="subunit">
    <text evidence="1">Homodimer.</text>
</comment>
<comment type="similarity">
    <text evidence="1">Belongs to the adenylosuccinate synthetase family.</text>
</comment>
<name>A0A5K3G3D3_MESCO</name>
<dbReference type="Pfam" id="PF00709">
    <property type="entry name" value="Adenylsucc_synt"/>
    <property type="match status" value="1"/>
</dbReference>
<dbReference type="GO" id="GO:0004019">
    <property type="term" value="F:adenylosuccinate synthase activity"/>
    <property type="evidence" value="ECO:0007669"/>
    <property type="project" value="UniProtKB-UniRule"/>
</dbReference>
<organism evidence="2">
    <name type="scientific">Mesocestoides corti</name>
    <name type="common">Flatworm</name>
    <dbReference type="NCBI Taxonomy" id="53468"/>
    <lineage>
        <taxon>Eukaryota</taxon>
        <taxon>Metazoa</taxon>
        <taxon>Spiralia</taxon>
        <taxon>Lophotrochozoa</taxon>
        <taxon>Platyhelminthes</taxon>
        <taxon>Cestoda</taxon>
        <taxon>Eucestoda</taxon>
        <taxon>Cyclophyllidea</taxon>
        <taxon>Mesocestoididae</taxon>
        <taxon>Mesocestoides</taxon>
    </lineage>
</organism>
<dbReference type="GO" id="GO:0046040">
    <property type="term" value="P:IMP metabolic process"/>
    <property type="evidence" value="ECO:0007669"/>
    <property type="project" value="TreeGrafter"/>
</dbReference>
<dbReference type="InterPro" id="IPR027417">
    <property type="entry name" value="P-loop_NTPase"/>
</dbReference>
<dbReference type="InterPro" id="IPR001114">
    <property type="entry name" value="Adenylosuccinate_synthetase"/>
</dbReference>
<sequence length="110" mass="12627">MINNFTAIALLKLDILDDFDEIKIGKDYVDPETGEILQCFPSDLAVLSRVQVVYETLPGWKCKTKGIRKYDDLPEKARSYIEKIEHLCEVRVRWIGVGPDREDTITKPVS</sequence>
<reference evidence="2" key="1">
    <citation type="submission" date="2019-11" db="UniProtKB">
        <authorList>
            <consortium name="WormBaseParasite"/>
        </authorList>
    </citation>
    <scope>IDENTIFICATION</scope>
</reference>
<keyword evidence="1" id="KW-0479">Metal-binding</keyword>